<proteinExistence type="predicted"/>
<dbReference type="EMBL" id="GGEC01063475">
    <property type="protein sequence ID" value="MBX43959.1"/>
    <property type="molecule type" value="Transcribed_RNA"/>
</dbReference>
<keyword evidence="1" id="KW-1133">Transmembrane helix</keyword>
<organism evidence="2">
    <name type="scientific">Rhizophora mucronata</name>
    <name type="common">Asiatic mangrove</name>
    <dbReference type="NCBI Taxonomy" id="61149"/>
    <lineage>
        <taxon>Eukaryota</taxon>
        <taxon>Viridiplantae</taxon>
        <taxon>Streptophyta</taxon>
        <taxon>Embryophyta</taxon>
        <taxon>Tracheophyta</taxon>
        <taxon>Spermatophyta</taxon>
        <taxon>Magnoliopsida</taxon>
        <taxon>eudicotyledons</taxon>
        <taxon>Gunneridae</taxon>
        <taxon>Pentapetalae</taxon>
        <taxon>rosids</taxon>
        <taxon>fabids</taxon>
        <taxon>Malpighiales</taxon>
        <taxon>Rhizophoraceae</taxon>
        <taxon>Rhizophora</taxon>
    </lineage>
</organism>
<protein>
    <submittedName>
        <fullName evidence="2">Uncharacterized protein</fullName>
    </submittedName>
</protein>
<reference evidence="2" key="1">
    <citation type="submission" date="2018-02" db="EMBL/GenBank/DDBJ databases">
        <title>Rhizophora mucronata_Transcriptome.</title>
        <authorList>
            <person name="Meera S.P."/>
            <person name="Sreeshan A."/>
            <person name="Augustine A."/>
        </authorList>
    </citation>
    <scope>NUCLEOTIDE SEQUENCE</scope>
    <source>
        <tissue evidence="2">Leaf</tissue>
    </source>
</reference>
<feature type="transmembrane region" description="Helical" evidence="1">
    <location>
        <begin position="7"/>
        <end position="26"/>
    </location>
</feature>
<keyword evidence="1" id="KW-0472">Membrane</keyword>
<sequence>MTIGRGIMLKLSISSLPIMLMMMVYWDIDKLVQLEALC</sequence>
<evidence type="ECO:0000313" key="2">
    <source>
        <dbReference type="EMBL" id="MBX43959.1"/>
    </source>
</evidence>
<accession>A0A2P2NN76</accession>
<dbReference type="AlphaFoldDB" id="A0A2P2NN76"/>
<name>A0A2P2NN76_RHIMU</name>
<keyword evidence="1" id="KW-0812">Transmembrane</keyword>
<evidence type="ECO:0000256" key="1">
    <source>
        <dbReference type="SAM" id="Phobius"/>
    </source>
</evidence>